<comment type="caution">
    <text evidence="5">The sequence shown here is derived from an EMBL/GenBank/DDBJ whole genome shotgun (WGS) entry which is preliminary data.</text>
</comment>
<organism evidence="5 6">
    <name type="scientific">Aldrovandia affinis</name>
    <dbReference type="NCBI Taxonomy" id="143900"/>
    <lineage>
        <taxon>Eukaryota</taxon>
        <taxon>Metazoa</taxon>
        <taxon>Chordata</taxon>
        <taxon>Craniata</taxon>
        <taxon>Vertebrata</taxon>
        <taxon>Euteleostomi</taxon>
        <taxon>Actinopterygii</taxon>
        <taxon>Neopterygii</taxon>
        <taxon>Teleostei</taxon>
        <taxon>Notacanthiformes</taxon>
        <taxon>Halosauridae</taxon>
        <taxon>Aldrovandia</taxon>
    </lineage>
</organism>
<evidence type="ECO:0000313" key="5">
    <source>
        <dbReference type="EMBL" id="KAJ8349211.1"/>
    </source>
</evidence>
<evidence type="ECO:0000313" key="6">
    <source>
        <dbReference type="Proteomes" id="UP001221898"/>
    </source>
</evidence>
<accession>A0AAD7VXE5</accession>
<evidence type="ECO:0000256" key="2">
    <source>
        <dbReference type="ARBA" id="ARBA00022741"/>
    </source>
</evidence>
<dbReference type="Gene3D" id="2.60.34.10">
    <property type="entry name" value="Substrate Binding Domain Of DNAk, Chain A, domain 1"/>
    <property type="match status" value="1"/>
</dbReference>
<dbReference type="GO" id="GO:0140662">
    <property type="term" value="F:ATP-dependent protein folding chaperone"/>
    <property type="evidence" value="ECO:0007669"/>
    <property type="project" value="InterPro"/>
</dbReference>
<dbReference type="Pfam" id="PF00012">
    <property type="entry name" value="HSP70"/>
    <property type="match status" value="1"/>
</dbReference>
<dbReference type="EMBL" id="JAINUG010002386">
    <property type="protein sequence ID" value="KAJ8349211.1"/>
    <property type="molecule type" value="Genomic_DNA"/>
</dbReference>
<gene>
    <name evidence="5" type="ORF">AAFF_G00179190</name>
</gene>
<feature type="region of interest" description="Disordered" evidence="4">
    <location>
        <begin position="1"/>
        <end position="125"/>
    </location>
</feature>
<feature type="compositionally biased region" description="Polar residues" evidence="4">
    <location>
        <begin position="90"/>
        <end position="102"/>
    </location>
</feature>
<feature type="compositionally biased region" description="Basic residues" evidence="4">
    <location>
        <begin position="9"/>
        <end position="22"/>
    </location>
</feature>
<dbReference type="Proteomes" id="UP001221898">
    <property type="component" value="Unassembled WGS sequence"/>
</dbReference>
<dbReference type="InterPro" id="IPR029047">
    <property type="entry name" value="HSP70_peptide-bd_sf"/>
</dbReference>
<protein>
    <submittedName>
        <fullName evidence="5">Uncharacterized protein</fullName>
    </submittedName>
</protein>
<evidence type="ECO:0000256" key="1">
    <source>
        <dbReference type="ARBA" id="ARBA00007381"/>
    </source>
</evidence>
<keyword evidence="3" id="KW-0067">ATP-binding</keyword>
<reference evidence="5" key="1">
    <citation type="journal article" date="2023" name="Science">
        <title>Genome structures resolve the early diversification of teleost fishes.</title>
        <authorList>
            <person name="Parey E."/>
            <person name="Louis A."/>
            <person name="Montfort J."/>
            <person name="Bouchez O."/>
            <person name="Roques C."/>
            <person name="Iampietro C."/>
            <person name="Lluch J."/>
            <person name="Castinel A."/>
            <person name="Donnadieu C."/>
            <person name="Desvignes T."/>
            <person name="Floi Bucao C."/>
            <person name="Jouanno E."/>
            <person name="Wen M."/>
            <person name="Mejri S."/>
            <person name="Dirks R."/>
            <person name="Jansen H."/>
            <person name="Henkel C."/>
            <person name="Chen W.J."/>
            <person name="Zahm M."/>
            <person name="Cabau C."/>
            <person name="Klopp C."/>
            <person name="Thompson A.W."/>
            <person name="Robinson-Rechavi M."/>
            <person name="Braasch I."/>
            <person name="Lecointre G."/>
            <person name="Bobe J."/>
            <person name="Postlethwait J.H."/>
            <person name="Berthelot C."/>
            <person name="Roest Crollius H."/>
            <person name="Guiguen Y."/>
        </authorList>
    </citation>
    <scope>NUCLEOTIDE SEQUENCE</scope>
    <source>
        <strain evidence="5">NC1722</strain>
    </source>
</reference>
<keyword evidence="2" id="KW-0547">Nucleotide-binding</keyword>
<comment type="similarity">
    <text evidence="1">Belongs to the heat shock protein 70 family.</text>
</comment>
<feature type="compositionally biased region" description="Polar residues" evidence="4">
    <location>
        <begin position="23"/>
        <end position="34"/>
    </location>
</feature>
<name>A0AAD7VXE5_9TELE</name>
<proteinExistence type="inferred from homology"/>
<feature type="compositionally biased region" description="Basic and acidic residues" evidence="4">
    <location>
        <begin position="42"/>
        <end position="60"/>
    </location>
</feature>
<dbReference type="InterPro" id="IPR013126">
    <property type="entry name" value="Hsp_70_fam"/>
</dbReference>
<keyword evidence="6" id="KW-1185">Reference proteome</keyword>
<dbReference type="GO" id="GO:0005524">
    <property type="term" value="F:ATP binding"/>
    <property type="evidence" value="ECO:0007669"/>
    <property type="project" value="UniProtKB-KW"/>
</dbReference>
<evidence type="ECO:0000256" key="4">
    <source>
        <dbReference type="SAM" id="MobiDB-lite"/>
    </source>
</evidence>
<dbReference type="AlphaFoldDB" id="A0AAD7VXE5"/>
<sequence>MVIAVEDRRRRRSGTLRVRHSPRSSPRTDNQPTVTIKAHKVSAHDQRQPHAGHLRPDEHPPQPAGAPDQRDLEIDVNVIPRWTAEDKGTGNMNKITITNDQNPDARGNRAHGQGCRALRRQNTGS</sequence>
<evidence type="ECO:0000256" key="3">
    <source>
        <dbReference type="ARBA" id="ARBA00022840"/>
    </source>
</evidence>